<dbReference type="PRINTS" id="PR01018">
    <property type="entry name" value="PRPRECEPTOR"/>
</dbReference>
<dbReference type="GO" id="GO:0043005">
    <property type="term" value="C:neuron projection"/>
    <property type="evidence" value="ECO:0007669"/>
    <property type="project" value="TreeGrafter"/>
</dbReference>
<keyword evidence="3 8" id="KW-1133">Transmembrane helix</keyword>
<evidence type="ECO:0000256" key="3">
    <source>
        <dbReference type="ARBA" id="ARBA00022989"/>
    </source>
</evidence>
<organism evidence="10 11">
    <name type="scientific">Takifugu bimaculatus</name>
    <dbReference type="NCBI Taxonomy" id="433685"/>
    <lineage>
        <taxon>Eukaryota</taxon>
        <taxon>Metazoa</taxon>
        <taxon>Chordata</taxon>
        <taxon>Craniata</taxon>
        <taxon>Vertebrata</taxon>
        <taxon>Euteleostomi</taxon>
        <taxon>Actinopterygii</taxon>
        <taxon>Neopterygii</taxon>
        <taxon>Teleostei</taxon>
        <taxon>Neoteleostei</taxon>
        <taxon>Acanthomorphata</taxon>
        <taxon>Eupercaria</taxon>
        <taxon>Tetraodontiformes</taxon>
        <taxon>Tetradontoidea</taxon>
        <taxon>Tetraodontidae</taxon>
        <taxon>Takifugu</taxon>
    </lineage>
</organism>
<evidence type="ECO:0000256" key="8">
    <source>
        <dbReference type="SAM" id="Phobius"/>
    </source>
</evidence>
<dbReference type="Proteomes" id="UP000516260">
    <property type="component" value="Chromosome 21"/>
</dbReference>
<dbReference type="GO" id="GO:0042923">
    <property type="term" value="F:neuropeptide binding"/>
    <property type="evidence" value="ECO:0007669"/>
    <property type="project" value="TreeGrafter"/>
</dbReference>
<dbReference type="InterPro" id="IPR001402">
    <property type="entry name" value="Prolrel_pep_rcpt"/>
</dbReference>
<dbReference type="SUPFAM" id="SSF81321">
    <property type="entry name" value="Family A G protein-coupled receptor-like"/>
    <property type="match status" value="1"/>
</dbReference>
<keyword evidence="6" id="KW-0675">Receptor</keyword>
<feature type="transmembrane region" description="Helical" evidence="8">
    <location>
        <begin position="331"/>
        <end position="354"/>
    </location>
</feature>
<reference evidence="10 11" key="1">
    <citation type="submission" date="2019-04" db="EMBL/GenBank/DDBJ databases">
        <title>The sequence and de novo assembly of Takifugu bimaculatus genome using PacBio and Hi-C technologies.</title>
        <authorList>
            <person name="Xu P."/>
            <person name="Liu B."/>
            <person name="Zhou Z."/>
        </authorList>
    </citation>
    <scope>NUCLEOTIDE SEQUENCE [LARGE SCALE GENOMIC DNA]</scope>
    <source>
        <strain evidence="10">TB-2018</strain>
        <tissue evidence="10">Muscle</tissue>
    </source>
</reference>
<dbReference type="CDD" id="cd15394">
    <property type="entry name" value="7tmA_PrRP_R"/>
    <property type="match status" value="1"/>
</dbReference>
<feature type="transmembrane region" description="Helical" evidence="8">
    <location>
        <begin position="225"/>
        <end position="244"/>
    </location>
</feature>
<dbReference type="SMART" id="SM01381">
    <property type="entry name" value="7TM_GPCR_Srsx"/>
    <property type="match status" value="1"/>
</dbReference>
<evidence type="ECO:0000256" key="5">
    <source>
        <dbReference type="ARBA" id="ARBA00023136"/>
    </source>
</evidence>
<dbReference type="EMBL" id="SWLE01000014">
    <property type="protein sequence ID" value="TNM91928.1"/>
    <property type="molecule type" value="Genomic_DNA"/>
</dbReference>
<sequence>MFSESSTYSFVFFSPVANQHHRNVGLEMQWAIIMLSGSNFTFEGGDVVLRQCGHTRQLESLHLSESTYVEEQNPADEAVLQQQTSLSLPIFPLGARSLFLKQQRLQLIRCAQAHGDRCSPLQTSSQKNTNAAAVLHLCFGAPGIIWAADVQFCGQVLSAFVFLRHKYRSEKVVAMEGNQSSLAGSSQTDQHINQVAGHNSSANRSSQFADVALLQTFKPLIIPSYVLVVVVGVFGNYLLLYVICRSRKMHNVTNFFIGNLAFSDMLMCVTCVPFTLAYAFNPRGWVFGRSMCYVVFLIQPVTVYVSVFTLTAIAVDRYYATVHPLKKRTSVATCASVLVGIWLLSCSLVGPAILHTYHVEFKGEGFTICEEFWLGQEKERRAYAYSTLLVTYVLPLSAVFVSYLCITVKLRKCVAPGHRSQKQTCAQQARKRKIFRLVALLVSVFALCWLPIHVFNVLRDIDIHLINKRYFLLIQLLCHLCAMSSSCCNPFLYAWLHDRFRAELRKMFKCRHRIGVRSANHCRGSVVL</sequence>
<evidence type="ECO:0000313" key="11">
    <source>
        <dbReference type="Proteomes" id="UP000516260"/>
    </source>
</evidence>
<dbReference type="PROSITE" id="PS50262">
    <property type="entry name" value="G_PROTEIN_RECEP_F1_2"/>
    <property type="match status" value="1"/>
</dbReference>
<gene>
    <name evidence="10" type="ORF">fugu_018940</name>
</gene>
<keyword evidence="4" id="KW-0297">G-protein coupled receptor</keyword>
<keyword evidence="2 8" id="KW-0812">Transmembrane</keyword>
<evidence type="ECO:0000256" key="7">
    <source>
        <dbReference type="ARBA" id="ARBA00023224"/>
    </source>
</evidence>
<feature type="transmembrane region" description="Helical" evidence="8">
    <location>
        <begin position="470"/>
        <end position="496"/>
    </location>
</feature>
<keyword evidence="11" id="KW-1185">Reference proteome</keyword>
<dbReference type="Pfam" id="PF00001">
    <property type="entry name" value="7tm_1"/>
    <property type="match status" value="1"/>
</dbReference>
<keyword evidence="5 8" id="KW-0472">Membrane</keyword>
<accession>A0A4Z2BJR3</accession>
<feature type="transmembrane region" description="Helical" evidence="8">
    <location>
        <begin position="256"/>
        <end position="281"/>
    </location>
</feature>
<feature type="domain" description="G-protein coupled receptors family 1 profile" evidence="9">
    <location>
        <begin position="235"/>
        <end position="493"/>
    </location>
</feature>
<protein>
    <recommendedName>
        <fullName evidence="9">G-protein coupled receptors family 1 profile domain-containing protein</fullName>
    </recommendedName>
</protein>
<name>A0A4Z2BJR3_9TELE</name>
<evidence type="ECO:0000313" key="10">
    <source>
        <dbReference type="EMBL" id="TNM91928.1"/>
    </source>
</evidence>
<evidence type="ECO:0000259" key="9">
    <source>
        <dbReference type="PROSITE" id="PS50262"/>
    </source>
</evidence>
<keyword evidence="7" id="KW-0807">Transducer</keyword>
<feature type="transmembrane region" description="Helical" evidence="8">
    <location>
        <begin position="382"/>
        <end position="406"/>
    </location>
</feature>
<dbReference type="PANTHER" id="PTHR24235">
    <property type="entry name" value="NEUROPEPTIDE Y RECEPTOR"/>
    <property type="match status" value="1"/>
</dbReference>
<dbReference type="FunFam" id="1.20.1070.10:FF:000291">
    <property type="entry name" value="Predicted protein"/>
    <property type="match status" value="1"/>
</dbReference>
<dbReference type="PANTHER" id="PTHR24235:SF14">
    <property type="entry name" value="PROLACTIN RELEASING HORMONE RECEPTOR"/>
    <property type="match status" value="1"/>
</dbReference>
<dbReference type="AlphaFoldDB" id="A0A4Z2BJR3"/>
<comment type="subcellular location">
    <subcellularLocation>
        <location evidence="1">Membrane</location>
        <topology evidence="1">Multi-pass membrane protein</topology>
    </subcellularLocation>
</comment>
<feature type="transmembrane region" description="Helical" evidence="8">
    <location>
        <begin position="293"/>
        <end position="319"/>
    </location>
</feature>
<proteinExistence type="predicted"/>
<comment type="caution">
    <text evidence="10">The sequence shown here is derived from an EMBL/GenBank/DDBJ whole genome shotgun (WGS) entry which is preliminary data.</text>
</comment>
<dbReference type="PRINTS" id="PR00237">
    <property type="entry name" value="GPCRRHODOPSN"/>
</dbReference>
<feature type="transmembrane region" description="Helical" evidence="8">
    <location>
        <begin position="437"/>
        <end position="458"/>
    </location>
</feature>
<dbReference type="GO" id="GO:0004983">
    <property type="term" value="F:neuropeptide Y receptor activity"/>
    <property type="evidence" value="ECO:0007669"/>
    <property type="project" value="InterPro"/>
</dbReference>
<evidence type="ECO:0000256" key="2">
    <source>
        <dbReference type="ARBA" id="ARBA00022692"/>
    </source>
</evidence>
<dbReference type="Gene3D" id="1.20.1070.10">
    <property type="entry name" value="Rhodopsin 7-helix transmembrane proteins"/>
    <property type="match status" value="1"/>
</dbReference>
<dbReference type="InterPro" id="IPR017452">
    <property type="entry name" value="GPCR_Rhodpsn_7TM"/>
</dbReference>
<dbReference type="GO" id="GO:0005886">
    <property type="term" value="C:plasma membrane"/>
    <property type="evidence" value="ECO:0007669"/>
    <property type="project" value="TreeGrafter"/>
</dbReference>
<dbReference type="InterPro" id="IPR000276">
    <property type="entry name" value="GPCR_Rhodpsn"/>
</dbReference>
<evidence type="ECO:0000256" key="4">
    <source>
        <dbReference type="ARBA" id="ARBA00023040"/>
    </source>
</evidence>
<evidence type="ECO:0000256" key="6">
    <source>
        <dbReference type="ARBA" id="ARBA00023170"/>
    </source>
</evidence>
<evidence type="ECO:0000256" key="1">
    <source>
        <dbReference type="ARBA" id="ARBA00004141"/>
    </source>
</evidence>